<evidence type="ECO:0000313" key="2">
    <source>
        <dbReference type="Proteomes" id="UP000631114"/>
    </source>
</evidence>
<sequence>MSHPGGQCGSRKDHNLMKLMEKDGHLCFCDDLLCCGKLVIWMPEDYKNKVWVTMHVATFGPSSMLSCGRSNCETHVCVEGLLIYKDELLVRDVMFFENSVANVTSTGSGKFHRLLGVYMFLQRKICWYFTNSWEQFRIKGSVGIIDNSVPDPVKLQKLTIGKTAMGHKLMASKECMEMLEVGGDGWKNLWKELMS</sequence>
<dbReference type="Proteomes" id="UP000631114">
    <property type="component" value="Unassembled WGS sequence"/>
</dbReference>
<evidence type="ECO:0000313" key="1">
    <source>
        <dbReference type="EMBL" id="KAF9611243.1"/>
    </source>
</evidence>
<protein>
    <submittedName>
        <fullName evidence="1">Uncharacterized protein</fullName>
    </submittedName>
</protein>
<keyword evidence="2" id="KW-1185">Reference proteome</keyword>
<gene>
    <name evidence="1" type="ORF">IFM89_028313</name>
</gene>
<proteinExistence type="predicted"/>
<dbReference type="OrthoDB" id="434253at2759"/>
<accession>A0A835LWU9</accession>
<dbReference type="EMBL" id="JADFTS010000004">
    <property type="protein sequence ID" value="KAF9611243.1"/>
    <property type="molecule type" value="Genomic_DNA"/>
</dbReference>
<organism evidence="1 2">
    <name type="scientific">Coptis chinensis</name>
    <dbReference type="NCBI Taxonomy" id="261450"/>
    <lineage>
        <taxon>Eukaryota</taxon>
        <taxon>Viridiplantae</taxon>
        <taxon>Streptophyta</taxon>
        <taxon>Embryophyta</taxon>
        <taxon>Tracheophyta</taxon>
        <taxon>Spermatophyta</taxon>
        <taxon>Magnoliopsida</taxon>
        <taxon>Ranunculales</taxon>
        <taxon>Ranunculaceae</taxon>
        <taxon>Coptidoideae</taxon>
        <taxon>Coptis</taxon>
    </lineage>
</organism>
<reference evidence="1 2" key="1">
    <citation type="submission" date="2020-10" db="EMBL/GenBank/DDBJ databases">
        <title>The Coptis chinensis genome and diversification of protoberbering-type alkaloids.</title>
        <authorList>
            <person name="Wang B."/>
            <person name="Shu S."/>
            <person name="Song C."/>
            <person name="Liu Y."/>
        </authorList>
    </citation>
    <scope>NUCLEOTIDE SEQUENCE [LARGE SCALE GENOMIC DNA]</scope>
    <source>
        <strain evidence="1">HL-2020</strain>
        <tissue evidence="1">Leaf</tissue>
    </source>
</reference>
<dbReference type="AlphaFoldDB" id="A0A835LWU9"/>
<name>A0A835LWU9_9MAGN</name>
<comment type="caution">
    <text evidence="1">The sequence shown here is derived from an EMBL/GenBank/DDBJ whole genome shotgun (WGS) entry which is preliminary data.</text>
</comment>